<dbReference type="AlphaFoldDB" id="X1NE86"/>
<organism evidence="1">
    <name type="scientific">marine sediment metagenome</name>
    <dbReference type="NCBI Taxonomy" id="412755"/>
    <lineage>
        <taxon>unclassified sequences</taxon>
        <taxon>metagenomes</taxon>
        <taxon>ecological metagenomes</taxon>
    </lineage>
</organism>
<reference evidence="1" key="1">
    <citation type="journal article" date="2014" name="Front. Microbiol.">
        <title>High frequency of phylogenetically diverse reductive dehalogenase-homologous genes in deep subseafloor sedimentary metagenomes.</title>
        <authorList>
            <person name="Kawai M."/>
            <person name="Futagami T."/>
            <person name="Toyoda A."/>
            <person name="Takaki Y."/>
            <person name="Nishi S."/>
            <person name="Hori S."/>
            <person name="Arai W."/>
            <person name="Tsubouchi T."/>
            <person name="Morono Y."/>
            <person name="Uchiyama I."/>
            <person name="Ito T."/>
            <person name="Fujiyama A."/>
            <person name="Inagaki F."/>
            <person name="Takami H."/>
        </authorList>
    </citation>
    <scope>NUCLEOTIDE SEQUENCE</scope>
    <source>
        <strain evidence="1">Expedition CK06-06</strain>
    </source>
</reference>
<gene>
    <name evidence="1" type="ORF">S06H3_44777</name>
</gene>
<name>X1NE86_9ZZZZ</name>
<protein>
    <submittedName>
        <fullName evidence="1">Uncharacterized protein</fullName>
    </submittedName>
</protein>
<dbReference type="InterPro" id="IPR011990">
    <property type="entry name" value="TPR-like_helical_dom_sf"/>
</dbReference>
<sequence>VYYGQGEYDKALKYHKESLQIRAKIGDIHGIAISQSEQYCYYPLSSR</sequence>
<dbReference type="EMBL" id="BARV01027886">
    <property type="protein sequence ID" value="GAI42357.1"/>
    <property type="molecule type" value="Genomic_DNA"/>
</dbReference>
<comment type="caution">
    <text evidence="1">The sequence shown here is derived from an EMBL/GenBank/DDBJ whole genome shotgun (WGS) entry which is preliminary data.</text>
</comment>
<accession>X1NE86</accession>
<dbReference type="Gene3D" id="1.25.40.10">
    <property type="entry name" value="Tetratricopeptide repeat domain"/>
    <property type="match status" value="1"/>
</dbReference>
<proteinExistence type="predicted"/>
<feature type="non-terminal residue" evidence="1">
    <location>
        <position position="1"/>
    </location>
</feature>
<evidence type="ECO:0000313" key="1">
    <source>
        <dbReference type="EMBL" id="GAI42357.1"/>
    </source>
</evidence>